<dbReference type="InterPro" id="IPR058637">
    <property type="entry name" value="YknX-like_C"/>
</dbReference>
<comment type="similarity">
    <text evidence="1">Belongs to the membrane fusion protein (MFP) (TC 8.A.1) family.</text>
</comment>
<organism evidence="6 7">
    <name type="scientific">Porphyromonas endodontalis (strain ATCC 35406 / DSM 24491 / JCM 8526 / CCUG 16442 / BCRC 14492 / NCTC 13058 / HG 370)</name>
    <name type="common">Bacteroides endodontalis</name>
    <dbReference type="NCBI Taxonomy" id="553175"/>
    <lineage>
        <taxon>Bacteria</taxon>
        <taxon>Pseudomonadati</taxon>
        <taxon>Bacteroidota</taxon>
        <taxon>Bacteroidia</taxon>
        <taxon>Bacteroidales</taxon>
        <taxon>Porphyromonadaceae</taxon>
        <taxon>Porphyromonas</taxon>
    </lineage>
</organism>
<dbReference type="AlphaFoldDB" id="C3J9Y1"/>
<dbReference type="GO" id="GO:0015562">
    <property type="term" value="F:efflux transmembrane transporter activity"/>
    <property type="evidence" value="ECO:0007669"/>
    <property type="project" value="TreeGrafter"/>
</dbReference>
<dbReference type="RefSeq" id="WP_004333324.1">
    <property type="nucleotide sequence ID" value="NZ_ACNN01000016.1"/>
</dbReference>
<dbReference type="SUPFAM" id="SSF111369">
    <property type="entry name" value="HlyD-like secretion proteins"/>
    <property type="match status" value="1"/>
</dbReference>
<evidence type="ECO:0000313" key="7">
    <source>
        <dbReference type="Proteomes" id="UP000004295"/>
    </source>
</evidence>
<reference evidence="6 7" key="1">
    <citation type="submission" date="2009-04" db="EMBL/GenBank/DDBJ databases">
        <authorList>
            <person name="Sebastian Y."/>
            <person name="Madupu R."/>
            <person name="Durkin A.S."/>
            <person name="Torralba M."/>
            <person name="Methe B."/>
            <person name="Sutton G.G."/>
            <person name="Strausberg R.L."/>
            <person name="Nelson K.E."/>
        </authorList>
    </citation>
    <scope>NUCLEOTIDE SEQUENCE [LARGE SCALE GENOMIC DNA]</scope>
    <source>
        <strain evidence="7">ATCC 35406 / BCRC 14492 / JCM 8526 / NCTC 13058 / HG 370</strain>
    </source>
</reference>
<dbReference type="Gene3D" id="1.10.287.470">
    <property type="entry name" value="Helix hairpin bin"/>
    <property type="match status" value="1"/>
</dbReference>
<dbReference type="Gene3D" id="2.40.420.20">
    <property type="match status" value="1"/>
</dbReference>
<feature type="domain" description="CusB-like beta-barrel" evidence="3">
    <location>
        <begin position="196"/>
        <end position="267"/>
    </location>
</feature>
<dbReference type="InterPro" id="IPR058647">
    <property type="entry name" value="BSH_CzcB-like"/>
</dbReference>
<dbReference type="InterPro" id="IPR006143">
    <property type="entry name" value="RND_pump_MFP"/>
</dbReference>
<protein>
    <submittedName>
        <fullName evidence="6">Efflux transporter, RND family, MFP subunit</fullName>
    </submittedName>
</protein>
<sequence length="351" mass="38073">MNPISSFRAKCALLSLGAMLLVAPSCSKNSKSKKDNQDSAQVAVETAIVQQGSIDNIGSFTASVQAKATNEIVPQTGGRIRQIKAEVGQQVSRGQILAVMDNSQLSQAEVQLADAKLAYSRTDELYKVGGVSKAQWDARKSALAVAETAHRNLQENTYLRSPISGVVTKRNYDTGDMCSPSLPIFVVEQISPVKLLINVSERYYTQVKKGMPARVHVDALGTDEVFEGKIALIHPTLNAQTHTFDVEVEIPNKDQKLRPGMYANVEIDFGQVTAVMVSDRAVVKTPGSGEYYVYMLENGKAARTIVKVGRQVEDQYEIISGLTPGTTVITEGAQIVRNGEQVKVVKKASSK</sequence>
<dbReference type="Pfam" id="PF25989">
    <property type="entry name" value="YknX_C"/>
    <property type="match status" value="1"/>
</dbReference>
<dbReference type="EMBL" id="ACNN01000016">
    <property type="protein sequence ID" value="EEN83026.1"/>
    <property type="molecule type" value="Genomic_DNA"/>
</dbReference>
<dbReference type="STRING" id="553175.POREN0001_0903"/>
<evidence type="ECO:0000256" key="1">
    <source>
        <dbReference type="ARBA" id="ARBA00009477"/>
    </source>
</evidence>
<dbReference type="eggNOG" id="COG0845">
    <property type="taxonomic scope" value="Bacteria"/>
</dbReference>
<evidence type="ECO:0000259" key="5">
    <source>
        <dbReference type="Pfam" id="PF25989"/>
    </source>
</evidence>
<evidence type="ECO:0000313" key="6">
    <source>
        <dbReference type="EMBL" id="EEN83026.1"/>
    </source>
</evidence>
<gene>
    <name evidence="6" type="ORF">POREN0001_0903</name>
</gene>
<keyword evidence="7" id="KW-1185">Reference proteome</keyword>
<dbReference type="Pfam" id="PF25973">
    <property type="entry name" value="BSH_CzcB"/>
    <property type="match status" value="1"/>
</dbReference>
<dbReference type="Gene3D" id="2.40.30.170">
    <property type="match status" value="1"/>
</dbReference>
<dbReference type="NCBIfam" id="TIGR01730">
    <property type="entry name" value="RND_mfp"/>
    <property type="match status" value="1"/>
</dbReference>
<dbReference type="InterPro" id="IPR058792">
    <property type="entry name" value="Beta-barrel_RND_2"/>
</dbReference>
<dbReference type="PANTHER" id="PTHR30469">
    <property type="entry name" value="MULTIDRUG RESISTANCE PROTEIN MDTA"/>
    <property type="match status" value="1"/>
</dbReference>
<evidence type="ECO:0000256" key="2">
    <source>
        <dbReference type="SAM" id="SignalP"/>
    </source>
</evidence>
<feature type="chain" id="PRO_5002926342" evidence="2">
    <location>
        <begin position="28"/>
        <end position="351"/>
    </location>
</feature>
<dbReference type="Gene3D" id="2.40.50.100">
    <property type="match status" value="1"/>
</dbReference>
<dbReference type="GeneID" id="93364744"/>
<feature type="domain" description="YknX-like C-terminal permuted SH3-like" evidence="5">
    <location>
        <begin position="279"/>
        <end position="344"/>
    </location>
</feature>
<evidence type="ECO:0000259" key="3">
    <source>
        <dbReference type="Pfam" id="PF25954"/>
    </source>
</evidence>
<dbReference type="GO" id="GO:1990281">
    <property type="term" value="C:efflux pump complex"/>
    <property type="evidence" value="ECO:0007669"/>
    <property type="project" value="TreeGrafter"/>
</dbReference>
<feature type="signal peptide" evidence="2">
    <location>
        <begin position="1"/>
        <end position="27"/>
    </location>
</feature>
<comment type="caution">
    <text evidence="6">The sequence shown here is derived from an EMBL/GenBank/DDBJ whole genome shotgun (WGS) entry which is preliminary data.</text>
</comment>
<dbReference type="FunFam" id="2.40.30.170:FF:000010">
    <property type="entry name" value="Efflux RND transporter periplasmic adaptor subunit"/>
    <property type="match status" value="1"/>
</dbReference>
<keyword evidence="2" id="KW-0732">Signal</keyword>
<proteinExistence type="inferred from homology"/>
<accession>C3J9Y1</accession>
<evidence type="ECO:0000259" key="4">
    <source>
        <dbReference type="Pfam" id="PF25973"/>
    </source>
</evidence>
<dbReference type="PANTHER" id="PTHR30469:SF38">
    <property type="entry name" value="HLYD FAMILY SECRETION PROTEIN"/>
    <property type="match status" value="1"/>
</dbReference>
<feature type="domain" description="CzcB-like barrel-sandwich hybrid" evidence="4">
    <location>
        <begin position="69"/>
        <end position="187"/>
    </location>
</feature>
<dbReference type="Pfam" id="PF25954">
    <property type="entry name" value="Beta-barrel_RND_2"/>
    <property type="match status" value="1"/>
</dbReference>
<name>C3J9Y1_POREA</name>
<dbReference type="Proteomes" id="UP000004295">
    <property type="component" value="Unassembled WGS sequence"/>
</dbReference>